<feature type="non-terminal residue" evidence="1">
    <location>
        <position position="1"/>
    </location>
</feature>
<name>A0A820RKC7_9BILA</name>
<sequence>DCPMERDAIFDWLQMKWNTIVAPLVRELSMNKCAQPKPKGSTSVSAAANAIASSLRANSLEISTPYESVACTALYVLLHRAVSRDCPLTGQEREQYLLNFVGSRLEGGGSSSMM</sequence>
<reference evidence="1" key="1">
    <citation type="submission" date="2021-02" db="EMBL/GenBank/DDBJ databases">
        <authorList>
            <person name="Nowell W R."/>
        </authorList>
    </citation>
    <scope>NUCLEOTIDE SEQUENCE</scope>
</reference>
<comment type="caution">
    <text evidence="1">The sequence shown here is derived from an EMBL/GenBank/DDBJ whole genome shotgun (WGS) entry which is preliminary data.</text>
</comment>
<proteinExistence type="predicted"/>
<dbReference type="EMBL" id="CAJOAZ010030930">
    <property type="protein sequence ID" value="CAF4436775.1"/>
    <property type="molecule type" value="Genomic_DNA"/>
</dbReference>
<dbReference type="AlphaFoldDB" id="A0A820RKC7"/>
<accession>A0A820RKC7</accession>
<evidence type="ECO:0000313" key="2">
    <source>
        <dbReference type="Proteomes" id="UP000663844"/>
    </source>
</evidence>
<dbReference type="Proteomes" id="UP000663844">
    <property type="component" value="Unassembled WGS sequence"/>
</dbReference>
<gene>
    <name evidence="1" type="ORF">OXD698_LOCUS53572</name>
</gene>
<protein>
    <submittedName>
        <fullName evidence="1">Uncharacterized protein</fullName>
    </submittedName>
</protein>
<organism evidence="1 2">
    <name type="scientific">Adineta steineri</name>
    <dbReference type="NCBI Taxonomy" id="433720"/>
    <lineage>
        <taxon>Eukaryota</taxon>
        <taxon>Metazoa</taxon>
        <taxon>Spiralia</taxon>
        <taxon>Gnathifera</taxon>
        <taxon>Rotifera</taxon>
        <taxon>Eurotatoria</taxon>
        <taxon>Bdelloidea</taxon>
        <taxon>Adinetida</taxon>
        <taxon>Adinetidae</taxon>
        <taxon>Adineta</taxon>
    </lineage>
</organism>
<feature type="non-terminal residue" evidence="1">
    <location>
        <position position="114"/>
    </location>
</feature>
<evidence type="ECO:0000313" key="1">
    <source>
        <dbReference type="EMBL" id="CAF4436775.1"/>
    </source>
</evidence>